<keyword evidence="3" id="KW-1185">Reference proteome</keyword>
<feature type="compositionally biased region" description="Basic and acidic residues" evidence="1">
    <location>
        <begin position="213"/>
        <end position="226"/>
    </location>
</feature>
<evidence type="ECO:0000256" key="1">
    <source>
        <dbReference type="SAM" id="MobiDB-lite"/>
    </source>
</evidence>
<name>A0A4Y8WQ41_9PORP</name>
<feature type="compositionally biased region" description="Polar residues" evidence="1">
    <location>
        <begin position="193"/>
        <end position="212"/>
    </location>
</feature>
<dbReference type="Proteomes" id="UP000297225">
    <property type="component" value="Unassembled WGS sequence"/>
</dbReference>
<gene>
    <name evidence="2" type="ORF">E4P47_04370</name>
</gene>
<dbReference type="EMBL" id="SPNC01000048">
    <property type="protein sequence ID" value="TFH95487.1"/>
    <property type="molecule type" value="Genomic_DNA"/>
</dbReference>
<dbReference type="STRING" id="1122973.GCA_000379925_01686"/>
<reference evidence="2 3" key="1">
    <citation type="submission" date="2019-03" db="EMBL/GenBank/DDBJ databases">
        <title>Porphyromonas levii Isolated from the Uterus of Dairy Cows.</title>
        <authorList>
            <person name="Francis A.M."/>
        </authorList>
    </citation>
    <scope>NUCLEOTIDE SEQUENCE [LARGE SCALE GENOMIC DNA]</scope>
    <source>
        <strain evidence="2 3">AF5678</strain>
    </source>
</reference>
<evidence type="ECO:0000313" key="2">
    <source>
        <dbReference type="EMBL" id="TFH95487.1"/>
    </source>
</evidence>
<dbReference type="RefSeq" id="WP_134849850.1">
    <property type="nucleotide sequence ID" value="NZ_SPNC01000048.1"/>
</dbReference>
<dbReference type="AlphaFoldDB" id="A0A4Y8WQ41"/>
<protein>
    <submittedName>
        <fullName evidence="2">Uncharacterized protein</fullName>
    </submittedName>
</protein>
<proteinExistence type="predicted"/>
<feature type="region of interest" description="Disordered" evidence="1">
    <location>
        <begin position="33"/>
        <end position="56"/>
    </location>
</feature>
<organism evidence="2 3">
    <name type="scientific">Porphyromonas levii</name>
    <dbReference type="NCBI Taxonomy" id="28114"/>
    <lineage>
        <taxon>Bacteria</taxon>
        <taxon>Pseudomonadati</taxon>
        <taxon>Bacteroidota</taxon>
        <taxon>Bacteroidia</taxon>
        <taxon>Bacteroidales</taxon>
        <taxon>Porphyromonadaceae</taxon>
        <taxon>Porphyromonas</taxon>
    </lineage>
</organism>
<feature type="region of interest" description="Disordered" evidence="1">
    <location>
        <begin position="188"/>
        <end position="226"/>
    </location>
</feature>
<accession>A0A4Y8WQ41</accession>
<comment type="caution">
    <text evidence="2">The sequence shown here is derived from an EMBL/GenBank/DDBJ whole genome shotgun (WGS) entry which is preliminary data.</text>
</comment>
<evidence type="ECO:0000313" key="3">
    <source>
        <dbReference type="Proteomes" id="UP000297225"/>
    </source>
</evidence>
<sequence length="226" mass="25586">MKELDNLSKNKANEEIEAANAIKNEEVPFSLVGKSRPYISPSPSNDFPIVPATSPSEKSVENIDTFVPELPEQLGNSDEVIEEDNELQIDYTDDMEEVDEEQNEREALLIFEEPIAKEPLHSGGVLVKELALLQKTTQKETLDEEEVESVRETIIKLQGTDLLEQYNKNLIHIDMENKGILKVIREVEEQGQETESQNSSIINQIPDSSTSKTPKDEEKKPLSYYL</sequence>